<evidence type="ECO:0008006" key="3">
    <source>
        <dbReference type="Google" id="ProtNLM"/>
    </source>
</evidence>
<proteinExistence type="predicted"/>
<organism evidence="1 2">
    <name type="scientific">Pseudomonas kermanshahensis</name>
    <dbReference type="NCBI Taxonomy" id="2745482"/>
    <lineage>
        <taxon>Bacteria</taxon>
        <taxon>Pseudomonadati</taxon>
        <taxon>Pseudomonadota</taxon>
        <taxon>Gammaproteobacteria</taxon>
        <taxon>Pseudomonadales</taxon>
        <taxon>Pseudomonadaceae</taxon>
        <taxon>Pseudomonas</taxon>
    </lineage>
</organism>
<accession>A0ABU8R1U0</accession>
<sequence length="164" mass="18327">MSEENRIAFVNYQAKCGCKMDYRSGDGMYSEVHYIDPCPKHGGAAFGPVEVKRDKDGWWCHPGIPDFGGTEDPGPFKAWVAEQSLELKTSDMDGDLLRHPYWDGEAHCNGWDPQSPGPEWFLMGIFDTEDGPHVQWARRKEQCVACGTCTNGCQIDKDSPAVQP</sequence>
<protein>
    <recommendedName>
        <fullName evidence="3">4Fe-4S ferredoxin-type domain-containing protein</fullName>
    </recommendedName>
</protein>
<dbReference type="RefSeq" id="WP_339548667.1">
    <property type="nucleotide sequence ID" value="NZ_JBBHLD010000002.1"/>
</dbReference>
<keyword evidence="2" id="KW-1185">Reference proteome</keyword>
<gene>
    <name evidence="1" type="ORF">V7V80_03995</name>
</gene>
<comment type="caution">
    <text evidence="1">The sequence shown here is derived from an EMBL/GenBank/DDBJ whole genome shotgun (WGS) entry which is preliminary data.</text>
</comment>
<reference evidence="1 2" key="1">
    <citation type="submission" date="2024-02" db="EMBL/GenBank/DDBJ databases">
        <title>Identification of pathogenicity and growth-promoting functions of Pseudomonas putida variants.</title>
        <authorList>
            <person name="Sun J."/>
        </authorList>
    </citation>
    <scope>NUCLEOTIDE SEQUENCE [LARGE SCALE GENOMIC DNA]</scope>
    <source>
        <strain evidence="1 2">A04</strain>
    </source>
</reference>
<name>A0ABU8R1U0_9PSED</name>
<evidence type="ECO:0000313" key="1">
    <source>
        <dbReference type="EMBL" id="MEJ5903840.1"/>
    </source>
</evidence>
<dbReference type="EMBL" id="JBBHLD010000002">
    <property type="protein sequence ID" value="MEJ5903840.1"/>
    <property type="molecule type" value="Genomic_DNA"/>
</dbReference>
<evidence type="ECO:0000313" key="2">
    <source>
        <dbReference type="Proteomes" id="UP001377692"/>
    </source>
</evidence>
<dbReference type="Proteomes" id="UP001377692">
    <property type="component" value="Unassembled WGS sequence"/>
</dbReference>